<dbReference type="InterPro" id="IPR010971">
    <property type="entry name" value="UbiH/COQ6"/>
</dbReference>
<keyword evidence="7" id="KW-0503">Monooxygenase</keyword>
<organism evidence="9 10">
    <name type="scientific">Azospira oryzae</name>
    <dbReference type="NCBI Taxonomy" id="146939"/>
    <lineage>
        <taxon>Bacteria</taxon>
        <taxon>Pseudomonadati</taxon>
        <taxon>Pseudomonadota</taxon>
        <taxon>Betaproteobacteria</taxon>
        <taxon>Rhodocyclales</taxon>
        <taxon>Rhodocyclaceae</taxon>
        <taxon>Azospira</taxon>
    </lineage>
</organism>
<comment type="similarity">
    <text evidence="3">Belongs to the UbiH/COQ6 family.</text>
</comment>
<evidence type="ECO:0000256" key="5">
    <source>
        <dbReference type="ARBA" id="ARBA00022827"/>
    </source>
</evidence>
<evidence type="ECO:0000313" key="10">
    <source>
        <dbReference type="Proteomes" id="UP000292136"/>
    </source>
</evidence>
<dbReference type="EMBL" id="SHKM01000003">
    <property type="protein sequence ID" value="RZT75755.1"/>
    <property type="molecule type" value="Genomic_DNA"/>
</dbReference>
<dbReference type="PRINTS" id="PR00420">
    <property type="entry name" value="RNGMNOXGNASE"/>
</dbReference>
<dbReference type="PANTHER" id="PTHR43876:SF8">
    <property type="entry name" value="2-OCTAPRENYL-6-METHOXYPHENOL HYDROXYLASE"/>
    <property type="match status" value="1"/>
</dbReference>
<proteinExistence type="inferred from homology"/>
<evidence type="ECO:0000256" key="1">
    <source>
        <dbReference type="ARBA" id="ARBA00001974"/>
    </source>
</evidence>
<comment type="caution">
    <text evidence="9">The sequence shown here is derived from an EMBL/GenBank/DDBJ whole genome shotgun (WGS) entry which is preliminary data.</text>
</comment>
<dbReference type="InterPro" id="IPR002938">
    <property type="entry name" value="FAD-bd"/>
</dbReference>
<dbReference type="SUPFAM" id="SSF51905">
    <property type="entry name" value="FAD/NAD(P)-binding domain"/>
    <property type="match status" value="1"/>
</dbReference>
<keyword evidence="4" id="KW-0285">Flavoprotein</keyword>
<dbReference type="Gene3D" id="3.50.50.60">
    <property type="entry name" value="FAD/NAD(P)-binding domain"/>
    <property type="match status" value="2"/>
</dbReference>
<protein>
    <submittedName>
        <fullName evidence="9">2-octaprenyl-6-methoxyphenol hydroxylase</fullName>
    </submittedName>
</protein>
<dbReference type="RefSeq" id="WP_130460055.1">
    <property type="nucleotide sequence ID" value="NZ_SHKM01000003.1"/>
</dbReference>
<evidence type="ECO:0000256" key="2">
    <source>
        <dbReference type="ARBA" id="ARBA00004749"/>
    </source>
</evidence>
<evidence type="ECO:0000256" key="4">
    <source>
        <dbReference type="ARBA" id="ARBA00022630"/>
    </source>
</evidence>
<reference evidence="9 10" key="1">
    <citation type="submission" date="2019-02" db="EMBL/GenBank/DDBJ databases">
        <title>Genomic Encyclopedia of Type Strains, Phase IV (KMG-IV): sequencing the most valuable type-strain genomes for metagenomic binning, comparative biology and taxonomic classification.</title>
        <authorList>
            <person name="Goeker M."/>
        </authorList>
    </citation>
    <scope>NUCLEOTIDE SEQUENCE [LARGE SCALE GENOMIC DNA]</scope>
    <source>
        <strain evidence="9 10">DSM 21223</strain>
    </source>
</reference>
<evidence type="ECO:0000259" key="8">
    <source>
        <dbReference type="Pfam" id="PF01494"/>
    </source>
</evidence>
<keyword evidence="5" id="KW-0274">FAD</keyword>
<comment type="cofactor">
    <cofactor evidence="1">
        <name>FAD</name>
        <dbReference type="ChEBI" id="CHEBI:57692"/>
    </cofactor>
</comment>
<feature type="domain" description="FAD-binding" evidence="8">
    <location>
        <begin position="6"/>
        <end position="327"/>
    </location>
</feature>
<dbReference type="PANTHER" id="PTHR43876">
    <property type="entry name" value="UBIQUINONE BIOSYNTHESIS MONOOXYGENASE COQ6, MITOCHONDRIAL"/>
    <property type="match status" value="1"/>
</dbReference>
<dbReference type="InterPro" id="IPR051205">
    <property type="entry name" value="UbiH/COQ6_monooxygenase"/>
</dbReference>
<sequence length="384" mass="41297">MSAAPDTDILVLGAGPVGMTLALALAASRHRVTLVDAAPADAAAGDPRALALSHGARQLLETLEAWNARAATAIDHIHISQRDGFGRAVMTAADYQLPSLGYVMRYGDLAAALAERVARMPAISVLRQSRAVDWRADGAGVGVTLQQQGEVLRLGARLLVHAEGTPYDDPAVSVRDYRQHAVLAEVRTREPHGRQAWERFTADGPLALLPLEDGYAIVFTVPPAKADWLMGLDDEAFVAALQAQFGNRLTFTGAGPRARFPLALRLRQETVAQREVWVGNTAQTLHPVSGQGFNLGLRDAWELASLLASSPDPGVAATLQAYARGRRTDRQGSALFTDGIVRLFSNDIAPLRLARGLGLLALDLFPPARHFVAKRMIWGARAWP</sequence>
<evidence type="ECO:0000256" key="3">
    <source>
        <dbReference type="ARBA" id="ARBA00005349"/>
    </source>
</evidence>
<dbReference type="Pfam" id="PF01494">
    <property type="entry name" value="FAD_binding_3"/>
    <property type="match status" value="1"/>
</dbReference>
<dbReference type="Proteomes" id="UP000292136">
    <property type="component" value="Unassembled WGS sequence"/>
</dbReference>
<keyword evidence="6" id="KW-0560">Oxidoreductase</keyword>
<dbReference type="NCBIfam" id="TIGR01988">
    <property type="entry name" value="Ubi-OHases"/>
    <property type="match status" value="1"/>
</dbReference>
<dbReference type="InterPro" id="IPR036188">
    <property type="entry name" value="FAD/NAD-bd_sf"/>
</dbReference>
<accession>A0ABY0IM08</accession>
<name>A0ABY0IM08_9RHOO</name>
<evidence type="ECO:0000256" key="6">
    <source>
        <dbReference type="ARBA" id="ARBA00023002"/>
    </source>
</evidence>
<keyword evidence="10" id="KW-1185">Reference proteome</keyword>
<comment type="pathway">
    <text evidence="2">Cofactor biosynthesis; ubiquinone biosynthesis.</text>
</comment>
<evidence type="ECO:0000256" key="7">
    <source>
        <dbReference type="ARBA" id="ARBA00023033"/>
    </source>
</evidence>
<evidence type="ECO:0000313" key="9">
    <source>
        <dbReference type="EMBL" id="RZT75755.1"/>
    </source>
</evidence>
<gene>
    <name evidence="9" type="ORF">EV678_2942</name>
</gene>